<dbReference type="InterPro" id="IPR027417">
    <property type="entry name" value="P-loop_NTPase"/>
</dbReference>
<organism evidence="2 3">
    <name type="scientific">Streptosporangium oxazolinicum</name>
    <dbReference type="NCBI Taxonomy" id="909287"/>
    <lineage>
        <taxon>Bacteria</taxon>
        <taxon>Bacillati</taxon>
        <taxon>Actinomycetota</taxon>
        <taxon>Actinomycetes</taxon>
        <taxon>Streptosporangiales</taxon>
        <taxon>Streptosporangiaceae</taxon>
        <taxon>Streptosporangium</taxon>
    </lineage>
</organism>
<dbReference type="Pfam" id="PF18155">
    <property type="entry name" value="pPIWI_RE_Z"/>
    <property type="match status" value="1"/>
</dbReference>
<evidence type="ECO:0000313" key="2">
    <source>
        <dbReference type="EMBL" id="GAA4188181.1"/>
    </source>
</evidence>
<keyword evidence="3" id="KW-1185">Reference proteome</keyword>
<evidence type="ECO:0000313" key="3">
    <source>
        <dbReference type="Proteomes" id="UP001501251"/>
    </source>
</evidence>
<dbReference type="RefSeq" id="WP_344917763.1">
    <property type="nucleotide sequence ID" value="NZ_BAABAQ010000003.1"/>
</dbReference>
<dbReference type="EMBL" id="BAABAQ010000003">
    <property type="protein sequence ID" value="GAA4188181.1"/>
    <property type="molecule type" value="Genomic_DNA"/>
</dbReference>
<evidence type="ECO:0000259" key="1">
    <source>
        <dbReference type="Pfam" id="PF18155"/>
    </source>
</evidence>
<protein>
    <recommendedName>
        <fullName evidence="1">pPIWI-RE three-gene island domain-containing protein</fullName>
    </recommendedName>
</protein>
<dbReference type="SUPFAM" id="SSF52540">
    <property type="entry name" value="P-loop containing nucleoside triphosphate hydrolases"/>
    <property type="match status" value="1"/>
</dbReference>
<comment type="caution">
    <text evidence="2">The sequence shown here is derived from an EMBL/GenBank/DDBJ whole genome shotgun (WGS) entry which is preliminary data.</text>
</comment>
<reference evidence="3" key="1">
    <citation type="journal article" date="2019" name="Int. J. Syst. Evol. Microbiol.">
        <title>The Global Catalogue of Microorganisms (GCM) 10K type strain sequencing project: providing services to taxonomists for standard genome sequencing and annotation.</title>
        <authorList>
            <consortium name="The Broad Institute Genomics Platform"/>
            <consortium name="The Broad Institute Genome Sequencing Center for Infectious Disease"/>
            <person name="Wu L."/>
            <person name="Ma J."/>
        </authorList>
    </citation>
    <scope>NUCLEOTIDE SEQUENCE [LARGE SCALE GENOMIC DNA]</scope>
    <source>
        <strain evidence="3">JCM 17388</strain>
    </source>
</reference>
<gene>
    <name evidence="2" type="ORF">GCM10022252_23010</name>
</gene>
<name>A0ABP8AQM2_9ACTN</name>
<feature type="domain" description="pPIWI-RE three-gene island" evidence="1">
    <location>
        <begin position="25"/>
        <end position="184"/>
    </location>
</feature>
<proteinExistence type="predicted"/>
<sequence length="1230" mass="135874">MRDTESWYQPLVAGALGFWPPEQGEIRPSLLFQVELGLRLMERLDPERPADGVWVLLGGYPFARAGGLVTTPGAERLLVSARHLLWTLRRRRTWLQSLEAYQELQERLRGYRLPSVDGPARRVEPSVAAGRFATYDAALESTPGFTRRELPLAGPGSHRFVERRRITSVTLPESLRPAPAPSHELTVRDTRKEWPLHIPLAELSDTARWMDDTERQVGRPPGDWERRLAALSLDMRTDDGRGFAPADVLSLDGLLHLVGMVGAGKSTLMSLIAVWAARRGMRTTLVVGDVAEQLTLTALFRELGLDAAPVLGTTTRETHVQRLHRRLAARAPGSLLAHDDPGFDDLSTVCVVDALRGNEAVEPLRYADAPCTGLHPARKAPKPVADRILPDLYPIGGPVRGQEPPDALGRAHGCPVWSACPRHSAARELVDALIWVANPASLVQSPVPNHLNEERLRYLELACLRSDIVIVDEADRVQMQLDTMFAPSATLVTRGPESWLDKLDTHKIDELARQGRLPLSERNVERWAVSLDVVSVATNRLYAMLMSDEDLRTWADIEYFSAWTLQEKLIAGWYPAPGDTSLDTPAVSGLTDDVPDETILYEDEEQLAQGGSASWPVQQKTFPWADRRQEVTAVFDTFRDDPLGDRGPYETDADRLVQATHDLLHTLNEKGTRQRVRKVLNLLLEGSPLLDGSLPAPVRRHTGEPDSADVPGSLSWYDRTTKRLEFTLLLSALHKRLDRLTFLWPQVEAALNLDSTDNELSRRPPLDYAPIVPEAPMGNVIGFQYLPEEQDRDPEGRRSGTLRFFRCAGVGRELLLSLPGLGAVSSNGRPGTHVLLMSGTSWAGTSTRAHVLAPVKAVLKPDPRALDAIRNTVFRTHFLYDDDDTPLSLSGQDQTVRPVVLRRMIARLGRPGRGGLPSPLEQELALIGDDGRRRALLLVGSYREATAAADALQEMERWRGRVRVLAADDADLEQAVRGGGLGSDGRVHAAAVRRGDLASFAEDPDAELLVAPLMAIERGHNILNARRTAAFGTVLFLARPHPRPDDLSLAIFAINDWVARFVRDHPNLEGATFGDLVAKTEGLDAAGLAFRHEARRKWRRLLSRRYVYSRLDPTEKRSFAWDQLVAIWQVIGRLVRGGVPARVVFVDARFAPRYAVATAPGADTARTARLSGPGPGDGLLAELRTVLAPYFVADADPNLFADPADPALVQMLYRPLYDALRGMTAGPARP</sequence>
<dbReference type="InterPro" id="IPR055254">
    <property type="entry name" value="pPIWI_RE_Z"/>
</dbReference>
<accession>A0ABP8AQM2</accession>
<dbReference type="Proteomes" id="UP001501251">
    <property type="component" value="Unassembled WGS sequence"/>
</dbReference>